<dbReference type="AlphaFoldDB" id="A0AAV2F892"/>
<dbReference type="EMBL" id="OZ034819">
    <property type="protein sequence ID" value="CAL1394425.1"/>
    <property type="molecule type" value="Genomic_DNA"/>
</dbReference>
<accession>A0AAV2F892</accession>
<evidence type="ECO:0000256" key="1">
    <source>
        <dbReference type="SAM" id="MobiDB-lite"/>
    </source>
</evidence>
<evidence type="ECO:0008006" key="4">
    <source>
        <dbReference type="Google" id="ProtNLM"/>
    </source>
</evidence>
<dbReference type="Proteomes" id="UP001497516">
    <property type="component" value="Chromosome 6"/>
</dbReference>
<reference evidence="2 3" key="1">
    <citation type="submission" date="2024-04" db="EMBL/GenBank/DDBJ databases">
        <authorList>
            <person name="Fracassetti M."/>
        </authorList>
    </citation>
    <scope>NUCLEOTIDE SEQUENCE [LARGE SCALE GENOMIC DNA]</scope>
</reference>
<name>A0AAV2F892_9ROSI</name>
<gene>
    <name evidence="2" type="ORF">LTRI10_LOCUS34930</name>
</gene>
<evidence type="ECO:0000313" key="2">
    <source>
        <dbReference type="EMBL" id="CAL1394425.1"/>
    </source>
</evidence>
<organism evidence="2 3">
    <name type="scientific">Linum trigynum</name>
    <dbReference type="NCBI Taxonomy" id="586398"/>
    <lineage>
        <taxon>Eukaryota</taxon>
        <taxon>Viridiplantae</taxon>
        <taxon>Streptophyta</taxon>
        <taxon>Embryophyta</taxon>
        <taxon>Tracheophyta</taxon>
        <taxon>Spermatophyta</taxon>
        <taxon>Magnoliopsida</taxon>
        <taxon>eudicotyledons</taxon>
        <taxon>Gunneridae</taxon>
        <taxon>Pentapetalae</taxon>
        <taxon>rosids</taxon>
        <taxon>fabids</taxon>
        <taxon>Malpighiales</taxon>
        <taxon>Linaceae</taxon>
        <taxon>Linum</taxon>
    </lineage>
</organism>
<keyword evidence="3" id="KW-1185">Reference proteome</keyword>
<evidence type="ECO:0000313" key="3">
    <source>
        <dbReference type="Proteomes" id="UP001497516"/>
    </source>
</evidence>
<feature type="region of interest" description="Disordered" evidence="1">
    <location>
        <begin position="41"/>
        <end position="73"/>
    </location>
</feature>
<sequence length="92" mass="9780">MSVVIVLCSICAGECWHKNINFIEHLLTRSASLRRDPGDVASVSSYIPTPTPTPMSTSPSSSLSSATTLSGQTLATMRRSRFTCYASSPGTP</sequence>
<feature type="compositionally biased region" description="Low complexity" evidence="1">
    <location>
        <begin position="42"/>
        <end position="73"/>
    </location>
</feature>
<proteinExistence type="predicted"/>
<protein>
    <recommendedName>
        <fullName evidence="4">Secreted protein</fullName>
    </recommendedName>
</protein>